<comment type="caution">
    <text evidence="2">The sequence shown here is derived from an EMBL/GenBank/DDBJ whole genome shotgun (WGS) entry which is preliminary data.</text>
</comment>
<protein>
    <submittedName>
        <fullName evidence="2">Uncharacterized protein</fullName>
    </submittedName>
</protein>
<dbReference type="HOGENOM" id="CLU_205000_0_0_6"/>
<proteinExistence type="predicted"/>
<dbReference type="AlphaFoldDB" id="D4XL46"/>
<organism evidence="2 3">
    <name type="scientific">Acinetobacter haemolyticus ATCC 19194</name>
    <dbReference type="NCBI Taxonomy" id="707232"/>
    <lineage>
        <taxon>Bacteria</taxon>
        <taxon>Pseudomonadati</taxon>
        <taxon>Pseudomonadota</taxon>
        <taxon>Gammaproteobacteria</taxon>
        <taxon>Moraxellales</taxon>
        <taxon>Moraxellaceae</taxon>
        <taxon>Acinetobacter</taxon>
    </lineage>
</organism>
<name>D4XL46_ACIHA</name>
<reference evidence="3" key="1">
    <citation type="submission" date="2010-03" db="EMBL/GenBank/DDBJ databases">
        <title>Complete sequence of Mobiluncus curtisii ATCC 43063.</title>
        <authorList>
            <person name="Muzny D."/>
            <person name="Qin X."/>
            <person name="Deng J."/>
            <person name="Jiang H."/>
            <person name="Liu Y."/>
            <person name="Qu J."/>
            <person name="Song X.-Z."/>
            <person name="Zhang L."/>
            <person name="Thornton R."/>
            <person name="Coyle M."/>
            <person name="Francisco L."/>
            <person name="Jackson L."/>
            <person name="Javaid M."/>
            <person name="Korchina V."/>
            <person name="Kovar C."/>
            <person name="Mata R."/>
            <person name="Mathew T."/>
            <person name="Ngo R."/>
            <person name="Nguyen L."/>
            <person name="Nguyen N."/>
            <person name="Okwuonu G."/>
            <person name="Ongeri F."/>
            <person name="Pham C."/>
            <person name="Simmons D."/>
            <person name="Wilczek-Boney K."/>
            <person name="Hale W."/>
            <person name="Jakkamsetti A."/>
            <person name="Pham P."/>
            <person name="Ruth R."/>
            <person name="San Lucas F."/>
            <person name="Warren J."/>
            <person name="Zhang J."/>
            <person name="Zhao Z."/>
            <person name="Zhou C."/>
            <person name="Zhu D."/>
            <person name="Lee S."/>
            <person name="Bess C."/>
            <person name="Blankenburg K."/>
            <person name="Forbes L."/>
            <person name="Fu Q."/>
            <person name="Gubbala S."/>
            <person name="Hirani K."/>
            <person name="Jayaseelan J.C."/>
            <person name="Lara F."/>
            <person name="Munidasa M."/>
            <person name="Palculict T."/>
            <person name="Patil S."/>
            <person name="Pu L.-L."/>
            <person name="Saada N."/>
            <person name="Tang L."/>
            <person name="Weissenberger G."/>
            <person name="Zhu Y."/>
            <person name="Hemphill L."/>
            <person name="Shang Y."/>
            <person name="Youmans B."/>
            <person name="Ayvaz T."/>
            <person name="Ross M."/>
            <person name="Santibanez J."/>
            <person name="Aqrawi P."/>
            <person name="Gross S."/>
            <person name="Joshi V."/>
            <person name="Fowler G."/>
            <person name="Nazareth L."/>
            <person name="Reid J."/>
            <person name="Worley K."/>
            <person name="Petrosino J."/>
            <person name="Highlander S."/>
            <person name="Gibbs R."/>
            <person name="Gibbs R."/>
        </authorList>
    </citation>
    <scope>NUCLEOTIDE SEQUENCE [LARGE SCALE GENOMIC DNA]</scope>
    <source>
        <strain evidence="3">ATCC 19194</strain>
    </source>
</reference>
<evidence type="ECO:0000313" key="3">
    <source>
        <dbReference type="Proteomes" id="UP000003085"/>
    </source>
</evidence>
<sequence>MIGEMMLQIFLVFLTAVTFVLMAVDPRPNDVAESKSAWTEQTKASDHSKPDASFTEQSTMNKNDSEQV</sequence>
<dbReference type="EMBL" id="ADMT01000077">
    <property type="protein sequence ID" value="EFF84086.1"/>
    <property type="molecule type" value="Genomic_DNA"/>
</dbReference>
<dbReference type="Proteomes" id="UP000003085">
    <property type="component" value="Unassembled WGS sequence"/>
</dbReference>
<evidence type="ECO:0000256" key="1">
    <source>
        <dbReference type="SAM" id="MobiDB-lite"/>
    </source>
</evidence>
<feature type="region of interest" description="Disordered" evidence="1">
    <location>
        <begin position="30"/>
        <end position="68"/>
    </location>
</feature>
<gene>
    <name evidence="2" type="ORF">HMP0015_0438</name>
</gene>
<accession>D4XL46</accession>
<evidence type="ECO:0000313" key="2">
    <source>
        <dbReference type="EMBL" id="EFF84086.1"/>
    </source>
</evidence>